<protein>
    <submittedName>
        <fullName evidence="1">Uncharacterized protein</fullName>
    </submittedName>
</protein>
<dbReference type="Proteomes" id="UP001341840">
    <property type="component" value="Unassembled WGS sequence"/>
</dbReference>
<organism evidence="1 2">
    <name type="scientific">Stylosanthes scabra</name>
    <dbReference type="NCBI Taxonomy" id="79078"/>
    <lineage>
        <taxon>Eukaryota</taxon>
        <taxon>Viridiplantae</taxon>
        <taxon>Streptophyta</taxon>
        <taxon>Embryophyta</taxon>
        <taxon>Tracheophyta</taxon>
        <taxon>Spermatophyta</taxon>
        <taxon>Magnoliopsida</taxon>
        <taxon>eudicotyledons</taxon>
        <taxon>Gunneridae</taxon>
        <taxon>Pentapetalae</taxon>
        <taxon>rosids</taxon>
        <taxon>fabids</taxon>
        <taxon>Fabales</taxon>
        <taxon>Fabaceae</taxon>
        <taxon>Papilionoideae</taxon>
        <taxon>50 kb inversion clade</taxon>
        <taxon>dalbergioids sensu lato</taxon>
        <taxon>Dalbergieae</taxon>
        <taxon>Pterocarpus clade</taxon>
        <taxon>Stylosanthes</taxon>
    </lineage>
</organism>
<name>A0ABU6VSK5_9FABA</name>
<evidence type="ECO:0000313" key="1">
    <source>
        <dbReference type="EMBL" id="MED6176181.1"/>
    </source>
</evidence>
<gene>
    <name evidence="1" type="ORF">PIB30_085609</name>
</gene>
<accession>A0ABU6VSK5</accession>
<dbReference type="EMBL" id="JASCZI010152469">
    <property type="protein sequence ID" value="MED6176181.1"/>
    <property type="molecule type" value="Genomic_DNA"/>
</dbReference>
<keyword evidence="2" id="KW-1185">Reference proteome</keyword>
<reference evidence="1 2" key="1">
    <citation type="journal article" date="2023" name="Plants (Basel)">
        <title>Bridging the Gap: Combining Genomics and Transcriptomics Approaches to Understand Stylosanthes scabra, an Orphan Legume from the Brazilian Caatinga.</title>
        <authorList>
            <person name="Ferreira-Neto J.R.C."/>
            <person name="da Silva M.D."/>
            <person name="Binneck E."/>
            <person name="de Melo N.F."/>
            <person name="da Silva R.H."/>
            <person name="de Melo A.L.T.M."/>
            <person name="Pandolfi V."/>
            <person name="Bustamante F.O."/>
            <person name="Brasileiro-Vidal A.C."/>
            <person name="Benko-Iseppon A.M."/>
        </authorList>
    </citation>
    <scope>NUCLEOTIDE SEQUENCE [LARGE SCALE GENOMIC DNA]</scope>
    <source>
        <tissue evidence="1">Leaves</tissue>
    </source>
</reference>
<proteinExistence type="predicted"/>
<evidence type="ECO:0000313" key="2">
    <source>
        <dbReference type="Proteomes" id="UP001341840"/>
    </source>
</evidence>
<sequence>MSEDVGNMKDSWFFEKNFNGLSDEAFDDVFKFLDFPLEDVEPNVVEEDWDAQFKRIDPCFDVFSLSSTVLCSDKTQNEKSPLGGSFSGSGCILSWEGERKGESWRLNSFVFYSGCPKSPLGIHKAGS</sequence>
<comment type="caution">
    <text evidence="1">The sequence shown here is derived from an EMBL/GenBank/DDBJ whole genome shotgun (WGS) entry which is preliminary data.</text>
</comment>